<sequence>MSISNIHSRSESTASSSSGGSGYQLILDHILSYPGSYEIPLRTMYTLNSTPRAQPSHSGNTSPGSSSGSPTNSQSPFSDPATAKTFNENLMAQLSALPTQPTSLPPSFITSFVRKCFPAILPHVDFPQALTGLDYLKDLETRRRREVAAAMARLDINRNTLASSYDALSAQYPGVAQWIQSIEDKERKIDALYTQLYIGLRRWILINELSLLPFNRHNCYAMLNTLYPPVVTTPPTSTLTSSILKNQRDGFIKYIQSVEKHGPRILKTLMEQGRAPGEEWGWPAVTRTLGIYLQLANSIISDCMEITDVQCISPRRNSSTSERQPRKVDSGVSFNVTEALDSPTAPPEVSRLDTMRPKTPSGSVMTGRSRATSNPRHPTALERLARGLRTIGRSRTDARALRKMRSMGNMN</sequence>
<feature type="region of interest" description="Disordered" evidence="1">
    <location>
        <begin position="315"/>
        <end position="376"/>
    </location>
</feature>
<feature type="region of interest" description="Disordered" evidence="1">
    <location>
        <begin position="1"/>
        <end position="21"/>
    </location>
</feature>
<feature type="non-terminal residue" evidence="2">
    <location>
        <position position="411"/>
    </location>
</feature>
<evidence type="ECO:0000313" key="3">
    <source>
        <dbReference type="Proteomes" id="UP000799767"/>
    </source>
</evidence>
<feature type="region of interest" description="Disordered" evidence="1">
    <location>
        <begin position="49"/>
        <end position="82"/>
    </location>
</feature>
<feature type="compositionally biased region" description="Low complexity" evidence="1">
    <location>
        <begin position="55"/>
        <end position="78"/>
    </location>
</feature>
<protein>
    <submittedName>
        <fullName evidence="2">Uncharacterized protein</fullName>
    </submittedName>
</protein>
<dbReference type="AlphaFoldDB" id="A0A6A6Q6M8"/>
<name>A0A6A6Q6M8_9PEZI</name>
<evidence type="ECO:0000313" key="2">
    <source>
        <dbReference type="EMBL" id="KAF2487057.1"/>
    </source>
</evidence>
<dbReference type="EMBL" id="MU001631">
    <property type="protein sequence ID" value="KAF2487057.1"/>
    <property type="molecule type" value="Genomic_DNA"/>
</dbReference>
<dbReference type="OrthoDB" id="3533623at2759"/>
<organism evidence="2 3">
    <name type="scientific">Neohortaea acidophila</name>
    <dbReference type="NCBI Taxonomy" id="245834"/>
    <lineage>
        <taxon>Eukaryota</taxon>
        <taxon>Fungi</taxon>
        <taxon>Dikarya</taxon>
        <taxon>Ascomycota</taxon>
        <taxon>Pezizomycotina</taxon>
        <taxon>Dothideomycetes</taxon>
        <taxon>Dothideomycetidae</taxon>
        <taxon>Mycosphaerellales</taxon>
        <taxon>Teratosphaeriaceae</taxon>
        <taxon>Neohortaea</taxon>
    </lineage>
</organism>
<evidence type="ECO:0000256" key="1">
    <source>
        <dbReference type="SAM" id="MobiDB-lite"/>
    </source>
</evidence>
<keyword evidence="3" id="KW-1185">Reference proteome</keyword>
<dbReference type="Proteomes" id="UP000799767">
    <property type="component" value="Unassembled WGS sequence"/>
</dbReference>
<gene>
    <name evidence="2" type="ORF">BDY17DRAFT_236101</name>
</gene>
<dbReference type="GeneID" id="54471299"/>
<feature type="compositionally biased region" description="Polar residues" evidence="1">
    <location>
        <begin position="360"/>
        <end position="376"/>
    </location>
</feature>
<proteinExistence type="predicted"/>
<reference evidence="2" key="1">
    <citation type="journal article" date="2020" name="Stud. Mycol.">
        <title>101 Dothideomycetes genomes: a test case for predicting lifestyles and emergence of pathogens.</title>
        <authorList>
            <person name="Haridas S."/>
            <person name="Albert R."/>
            <person name="Binder M."/>
            <person name="Bloem J."/>
            <person name="Labutti K."/>
            <person name="Salamov A."/>
            <person name="Andreopoulos B."/>
            <person name="Baker S."/>
            <person name="Barry K."/>
            <person name="Bills G."/>
            <person name="Bluhm B."/>
            <person name="Cannon C."/>
            <person name="Castanera R."/>
            <person name="Culley D."/>
            <person name="Daum C."/>
            <person name="Ezra D."/>
            <person name="Gonzalez J."/>
            <person name="Henrissat B."/>
            <person name="Kuo A."/>
            <person name="Liang C."/>
            <person name="Lipzen A."/>
            <person name="Lutzoni F."/>
            <person name="Magnuson J."/>
            <person name="Mondo S."/>
            <person name="Nolan M."/>
            <person name="Ohm R."/>
            <person name="Pangilinan J."/>
            <person name="Park H.-J."/>
            <person name="Ramirez L."/>
            <person name="Alfaro M."/>
            <person name="Sun H."/>
            <person name="Tritt A."/>
            <person name="Yoshinaga Y."/>
            <person name="Zwiers L.-H."/>
            <person name="Turgeon B."/>
            <person name="Goodwin S."/>
            <person name="Spatafora J."/>
            <person name="Crous P."/>
            <person name="Grigoriev I."/>
        </authorList>
    </citation>
    <scope>NUCLEOTIDE SEQUENCE</scope>
    <source>
        <strain evidence="2">CBS 113389</strain>
    </source>
</reference>
<accession>A0A6A6Q6M8</accession>
<dbReference type="RefSeq" id="XP_033593626.1">
    <property type="nucleotide sequence ID" value="XM_033730297.1"/>
</dbReference>